<evidence type="ECO:0000256" key="2">
    <source>
        <dbReference type="ARBA" id="ARBA00008806"/>
    </source>
</evidence>
<keyword evidence="7" id="KW-0472">Membrane</keyword>
<name>A0A7K3VDY8_RHILE</name>
<evidence type="ECO:0000256" key="6">
    <source>
        <dbReference type="ARBA" id="ARBA00022989"/>
    </source>
</evidence>
<evidence type="ECO:0000313" key="10">
    <source>
        <dbReference type="EMBL" id="NEK15037.1"/>
    </source>
</evidence>
<evidence type="ECO:0000256" key="7">
    <source>
        <dbReference type="ARBA" id="ARBA00023136"/>
    </source>
</evidence>
<accession>A0A7K3VDY8</accession>
<reference evidence="10 11" key="1">
    <citation type="submission" date="2019-12" db="EMBL/GenBank/DDBJ databases">
        <title>Rhizobium genotypes associated with high levels of biological nitrogen fixation by grain legumes in a temperate-maritime cropping system.</title>
        <authorList>
            <person name="Maluk M."/>
            <person name="Francesc Ferrando Molina F."/>
            <person name="Lopez Del Egido L."/>
            <person name="Lafos M."/>
            <person name="Langarica-Fuentes A."/>
            <person name="Gebre Yohannes G."/>
            <person name="Young M.W."/>
            <person name="Martin P."/>
            <person name="Gantlett R."/>
            <person name="Kenicer G."/>
            <person name="Hawes C."/>
            <person name="Begg G.S."/>
            <person name="Quilliam R.S."/>
            <person name="Squire G.R."/>
            <person name="Poole P.S."/>
            <person name="Young P.W."/>
            <person name="Iannetta P.M."/>
            <person name="James E.K."/>
        </authorList>
    </citation>
    <scope>NUCLEOTIDE SEQUENCE [LARGE SCALE GENOMIC DNA]</scope>
    <source>
        <strain evidence="10 11">JHI54</strain>
    </source>
</reference>
<dbReference type="AlphaFoldDB" id="A0A7K3VDY8"/>
<keyword evidence="5" id="KW-0184">Conjugation</keyword>
<dbReference type="PANTHER" id="PTHR37937:SF1">
    <property type="entry name" value="CONJUGATIVE TRANSFER: DNA TRANSPORT"/>
    <property type="match status" value="1"/>
</dbReference>
<keyword evidence="3" id="KW-1003">Cell membrane</keyword>
<dbReference type="RefSeq" id="WP_164046569.1">
    <property type="nucleotide sequence ID" value="NZ_WUFV01000004.1"/>
</dbReference>
<comment type="similarity">
    <text evidence="2">Belongs to the VirD4/TraG family.</text>
</comment>
<dbReference type="InterPro" id="IPR027417">
    <property type="entry name" value="P-loop_NTPase"/>
</dbReference>
<evidence type="ECO:0000313" key="11">
    <source>
        <dbReference type="Proteomes" id="UP000471705"/>
    </source>
</evidence>
<dbReference type="InterPro" id="IPR003688">
    <property type="entry name" value="TraG/VirD4"/>
</dbReference>
<evidence type="ECO:0000256" key="8">
    <source>
        <dbReference type="SAM" id="Coils"/>
    </source>
</evidence>
<keyword evidence="8" id="KW-0175">Coiled coil</keyword>
<evidence type="ECO:0000256" key="3">
    <source>
        <dbReference type="ARBA" id="ARBA00022475"/>
    </source>
</evidence>
<feature type="compositionally biased region" description="Basic and acidic residues" evidence="9">
    <location>
        <begin position="1"/>
        <end position="26"/>
    </location>
</feature>
<dbReference type="Pfam" id="PF02534">
    <property type="entry name" value="T4SS-DNA_transf"/>
    <property type="match status" value="1"/>
</dbReference>
<gene>
    <name evidence="10" type="ORF">GR257_09225</name>
</gene>
<dbReference type="Proteomes" id="UP000471705">
    <property type="component" value="Unassembled WGS sequence"/>
</dbReference>
<proteinExistence type="inferred from homology"/>
<sequence>MTDDSGKSEKFPKVSDKGAETAKRLASEGWGTAKRLGGFLKQKAEEKIGDTRQRLAEPQLTAEEQDIIRRYRAIAQYLPADHLTGHPPLPAESMFNRRDIRQFLASPKIPELLAQGDTAFAAAEAARLDLEARAEAARIEEEAKAAADRARTLEAQMAEIDKFYANTLNEVKISISQLRSVLPANAISQAGDLAFEGSRSAIDKNWLASPQSLTDVGGGVLYKALRKGSATDAVEGSYFQRSLVSMTEPERAALRLADILLAAGAVSKKDILKARTPIVWNKGECLITIDGNYGGNLRKREAAMHALKSLISTYFGEPATGTETIKAHLARIMEPGGENPTIQRVLERYIVGGSRWMMPAESSAFLPKNVSSPTALRLGRFSDNGPEFMYDMNESLITVAAPGTGKSQGHVLRNLLYLEAPAVVLDIKGEMRDLSAGWRQEAVGPVHIFAPTTPAASLHYNPLDFIENDLETAWDAARKLADLLVIPTQQKGGDTYFEDRARDMITTAVLDVALSEEGAKRTMTSVLDRLYLSDDTQLVAWFEHLESLNVSQLRRQASALKGMPQKQREGILDSARRQLEIWQSPAIERLTGQSTFSADRLRLENGTLYLCVALDDIKKYASVLRVIIGQTVQQLCRAAPEAGSRTVTFFLDELPRLGRMDVIEEALDVGRGFGVRLWMFCQNTGQLETAYPNAAGMMKSCAIRAFMNPDEHTAHQLSQNLGTRETLLDASRKPLAEASQLAGPDFADKVIVFGRSSYAAKLNKVFAYSDPVTKERMRPGE</sequence>
<comment type="subcellular location">
    <subcellularLocation>
        <location evidence="1">Cell membrane</location>
        <topology evidence="1">Multi-pass membrane protein</topology>
    </subcellularLocation>
</comment>
<evidence type="ECO:0000256" key="4">
    <source>
        <dbReference type="ARBA" id="ARBA00022692"/>
    </source>
</evidence>
<evidence type="ECO:0000256" key="1">
    <source>
        <dbReference type="ARBA" id="ARBA00004651"/>
    </source>
</evidence>
<dbReference type="PANTHER" id="PTHR37937">
    <property type="entry name" value="CONJUGATIVE TRANSFER: DNA TRANSPORT"/>
    <property type="match status" value="1"/>
</dbReference>
<dbReference type="SUPFAM" id="SSF52540">
    <property type="entry name" value="P-loop containing nucleoside triphosphate hydrolases"/>
    <property type="match status" value="1"/>
</dbReference>
<organism evidence="10 11">
    <name type="scientific">Rhizobium leguminosarum</name>
    <dbReference type="NCBI Taxonomy" id="384"/>
    <lineage>
        <taxon>Bacteria</taxon>
        <taxon>Pseudomonadati</taxon>
        <taxon>Pseudomonadota</taxon>
        <taxon>Alphaproteobacteria</taxon>
        <taxon>Hyphomicrobiales</taxon>
        <taxon>Rhizobiaceae</taxon>
        <taxon>Rhizobium/Agrobacterium group</taxon>
        <taxon>Rhizobium</taxon>
    </lineage>
</organism>
<dbReference type="CDD" id="cd01127">
    <property type="entry name" value="TrwB_TraG_TraD_VirD4"/>
    <property type="match status" value="1"/>
</dbReference>
<feature type="region of interest" description="Disordered" evidence="9">
    <location>
        <begin position="1"/>
        <end position="27"/>
    </location>
</feature>
<dbReference type="GO" id="GO:0005886">
    <property type="term" value="C:plasma membrane"/>
    <property type="evidence" value="ECO:0007669"/>
    <property type="project" value="UniProtKB-SubCell"/>
</dbReference>
<dbReference type="Gene3D" id="3.40.50.300">
    <property type="entry name" value="P-loop containing nucleotide triphosphate hydrolases"/>
    <property type="match status" value="1"/>
</dbReference>
<protein>
    <submittedName>
        <fullName evidence="10">TraM recognition domain-containing protein</fullName>
    </submittedName>
</protein>
<dbReference type="InterPro" id="IPR051539">
    <property type="entry name" value="T4SS-coupling_protein"/>
</dbReference>
<evidence type="ECO:0000256" key="9">
    <source>
        <dbReference type="SAM" id="MobiDB-lite"/>
    </source>
</evidence>
<comment type="caution">
    <text evidence="10">The sequence shown here is derived from an EMBL/GenBank/DDBJ whole genome shotgun (WGS) entry which is preliminary data.</text>
</comment>
<feature type="coiled-coil region" evidence="8">
    <location>
        <begin position="120"/>
        <end position="156"/>
    </location>
</feature>
<dbReference type="EMBL" id="WUFV01000004">
    <property type="protein sequence ID" value="NEK15037.1"/>
    <property type="molecule type" value="Genomic_DNA"/>
</dbReference>
<keyword evidence="4" id="KW-0812">Transmembrane</keyword>
<keyword evidence="6" id="KW-1133">Transmembrane helix</keyword>
<evidence type="ECO:0000256" key="5">
    <source>
        <dbReference type="ARBA" id="ARBA00022971"/>
    </source>
</evidence>